<reference evidence="8" key="1">
    <citation type="submission" date="2021-02" db="EMBL/GenBank/DDBJ databases">
        <authorList>
            <person name="Nowell W R."/>
        </authorList>
    </citation>
    <scope>NUCLEOTIDE SEQUENCE</scope>
</reference>
<dbReference type="SUPFAM" id="SSF53098">
    <property type="entry name" value="Ribonuclease H-like"/>
    <property type="match status" value="1"/>
</dbReference>
<dbReference type="GO" id="GO:0005634">
    <property type="term" value="C:nucleus"/>
    <property type="evidence" value="ECO:0007669"/>
    <property type="project" value="UniProtKB-SubCell"/>
</dbReference>
<dbReference type="InterPro" id="IPR012337">
    <property type="entry name" value="RNaseH-like_sf"/>
</dbReference>
<keyword evidence="2" id="KW-0479">Metal-binding</keyword>
<evidence type="ECO:0000256" key="4">
    <source>
        <dbReference type="ARBA" id="ARBA00022833"/>
    </source>
</evidence>
<accession>A0A819R5E0</accession>
<evidence type="ECO:0000313" key="9">
    <source>
        <dbReference type="Proteomes" id="UP000663823"/>
    </source>
</evidence>
<proteinExistence type="predicted"/>
<keyword evidence="3" id="KW-0863">Zinc-finger</keyword>
<dbReference type="EMBL" id="CAJOAX010008775">
    <property type="protein sequence ID" value="CAF4042014.1"/>
    <property type="molecule type" value="Genomic_DNA"/>
</dbReference>
<feature type="region of interest" description="Disordered" evidence="6">
    <location>
        <begin position="368"/>
        <end position="391"/>
    </location>
</feature>
<evidence type="ECO:0000256" key="5">
    <source>
        <dbReference type="ARBA" id="ARBA00023242"/>
    </source>
</evidence>
<keyword evidence="5" id="KW-0539">Nucleus</keyword>
<dbReference type="AlphaFoldDB" id="A0A819R5E0"/>
<dbReference type="PANTHER" id="PTHR46481">
    <property type="entry name" value="ZINC FINGER BED DOMAIN-CONTAINING PROTEIN 4"/>
    <property type="match status" value="1"/>
</dbReference>
<sequence>MIGSKSHSAVPSSSSQSISTFFTVDIRNKSRATRLAKHKLKKAIAECCIFDSRPFALADGPDFQKIIHETMSIGRSLDLPNSKSPNIRAFTEGILSELDLTINENVYIVTDNEPKMKAAFRDGAKRIGCSAHYVNKIIEHSLTSSDIGCDLIQQTFNQVKTIVTHIGQTHIRTKLSHSINLFSKTSICPQLKDEFYDVLKEEMNKRQSLEPKTHTTSAKLTTASATLKRKRTNLLADCYDPDPDPLDEAISNDETEIEKYIKACFTFDSDTDDLFDFRDKQQYTYPLLSSIAFDILVIPATNTSVERLFSTSAASVTNKRTRLNTAKIDKLMFLKSNLTFLSTFHHVNTINSSSMEKLVNQELYEIVDDSSNDEEDNETSNSGNNYEDDVF</sequence>
<comment type="subcellular location">
    <subcellularLocation>
        <location evidence="1">Nucleus</location>
    </subcellularLocation>
</comment>
<dbReference type="GO" id="GO:0008270">
    <property type="term" value="F:zinc ion binding"/>
    <property type="evidence" value="ECO:0007669"/>
    <property type="project" value="UniProtKB-KW"/>
</dbReference>
<evidence type="ECO:0000259" key="7">
    <source>
        <dbReference type="Pfam" id="PF05699"/>
    </source>
</evidence>
<dbReference type="Proteomes" id="UP000663823">
    <property type="component" value="Unassembled WGS sequence"/>
</dbReference>
<organism evidence="8 9">
    <name type="scientific">Rotaria sordida</name>
    <dbReference type="NCBI Taxonomy" id="392033"/>
    <lineage>
        <taxon>Eukaryota</taxon>
        <taxon>Metazoa</taxon>
        <taxon>Spiralia</taxon>
        <taxon>Gnathifera</taxon>
        <taxon>Rotifera</taxon>
        <taxon>Eurotatoria</taxon>
        <taxon>Bdelloidea</taxon>
        <taxon>Philodinida</taxon>
        <taxon>Philodinidae</taxon>
        <taxon>Rotaria</taxon>
    </lineage>
</organism>
<evidence type="ECO:0000313" key="8">
    <source>
        <dbReference type="EMBL" id="CAF4042014.1"/>
    </source>
</evidence>
<gene>
    <name evidence="8" type="ORF">OTI717_LOCUS31178</name>
</gene>
<dbReference type="GO" id="GO:0046983">
    <property type="term" value="F:protein dimerization activity"/>
    <property type="evidence" value="ECO:0007669"/>
    <property type="project" value="InterPro"/>
</dbReference>
<evidence type="ECO:0000256" key="1">
    <source>
        <dbReference type="ARBA" id="ARBA00004123"/>
    </source>
</evidence>
<comment type="caution">
    <text evidence="8">The sequence shown here is derived from an EMBL/GenBank/DDBJ whole genome shotgun (WGS) entry which is preliminary data.</text>
</comment>
<feature type="domain" description="HAT C-terminal dimerisation" evidence="7">
    <location>
        <begin position="256"/>
        <end position="338"/>
    </location>
</feature>
<dbReference type="Pfam" id="PF05699">
    <property type="entry name" value="Dimer_Tnp_hAT"/>
    <property type="match status" value="1"/>
</dbReference>
<protein>
    <recommendedName>
        <fullName evidence="7">HAT C-terminal dimerisation domain-containing protein</fullName>
    </recommendedName>
</protein>
<dbReference type="InterPro" id="IPR052035">
    <property type="entry name" value="ZnF_BED_domain_contain"/>
</dbReference>
<evidence type="ECO:0000256" key="2">
    <source>
        <dbReference type="ARBA" id="ARBA00022723"/>
    </source>
</evidence>
<keyword evidence="4" id="KW-0862">Zinc</keyword>
<evidence type="ECO:0000256" key="3">
    <source>
        <dbReference type="ARBA" id="ARBA00022771"/>
    </source>
</evidence>
<dbReference type="PANTHER" id="PTHR46481:SF10">
    <property type="entry name" value="ZINC FINGER BED DOMAIN-CONTAINING PROTEIN 39"/>
    <property type="match status" value="1"/>
</dbReference>
<dbReference type="InterPro" id="IPR008906">
    <property type="entry name" value="HATC_C_dom"/>
</dbReference>
<evidence type="ECO:0000256" key="6">
    <source>
        <dbReference type="SAM" id="MobiDB-lite"/>
    </source>
</evidence>
<feature type="compositionally biased region" description="Acidic residues" evidence="6">
    <location>
        <begin position="368"/>
        <end position="378"/>
    </location>
</feature>
<name>A0A819R5E0_9BILA</name>